<keyword evidence="2" id="KW-0285">Flavoprotein</keyword>
<dbReference type="InterPro" id="IPR036188">
    <property type="entry name" value="FAD/NAD-bd_sf"/>
</dbReference>
<dbReference type="PANTHER" id="PTHR43260">
    <property type="entry name" value="3-KETOSTEROID-DELTA-1-DEHYDROGENASE"/>
    <property type="match status" value="1"/>
</dbReference>
<dbReference type="Gene3D" id="3.50.50.60">
    <property type="entry name" value="FAD/NAD(P)-binding domain"/>
    <property type="match status" value="1"/>
</dbReference>
<dbReference type="GO" id="GO:0016627">
    <property type="term" value="F:oxidoreductase activity, acting on the CH-CH group of donors"/>
    <property type="evidence" value="ECO:0007669"/>
    <property type="project" value="InterPro"/>
</dbReference>
<organism evidence="5 6">
    <name type="scientific">Candidatus Desulfobacillus denitrificans</name>
    <dbReference type="NCBI Taxonomy" id="2608985"/>
    <lineage>
        <taxon>Bacteria</taxon>
        <taxon>Pseudomonadati</taxon>
        <taxon>Pseudomonadota</taxon>
        <taxon>Betaproteobacteria</taxon>
        <taxon>Candidatus Desulfobacillus</taxon>
    </lineage>
</organism>
<comment type="cofactor">
    <cofactor evidence="1">
        <name>FAD</name>
        <dbReference type="ChEBI" id="CHEBI:57692"/>
    </cofactor>
</comment>
<accession>A0A809S047</accession>
<dbReference type="EMBL" id="AP021857">
    <property type="protein sequence ID" value="BBO21907.1"/>
    <property type="molecule type" value="Genomic_DNA"/>
</dbReference>
<dbReference type="InterPro" id="IPR027477">
    <property type="entry name" value="Succ_DH/fumarate_Rdtase_cat_sf"/>
</dbReference>
<evidence type="ECO:0000313" key="5">
    <source>
        <dbReference type="EMBL" id="BBO21907.1"/>
    </source>
</evidence>
<dbReference type="PIRSF" id="PIRSF036654">
    <property type="entry name" value="UCP036654"/>
    <property type="match status" value="1"/>
</dbReference>
<dbReference type="InterPro" id="IPR014614">
    <property type="entry name" value="KsdD_DH"/>
</dbReference>
<proteinExistence type="predicted"/>
<sequence length="536" mass="58932">MRTYKSDAVVIGGGLAGICAALELLDAGRSVTILDRDKEENFGGLARESFGGIFVVGSREQKKNGIQDSPARAFADWCAFAEFGEADHWPRRWAEAYTGRCHDEVYLWLKQNGIGFFPVPHWIERGLHTPGNSVARFHIVWGTGRELAVQLIARLRHHPNAARLAVHFGHRVEGFTTLMGGISGCHGALEGGGEPFEAFGEAVLVAAGGINGGDLAKVRQNWHADWRTPPPTLLNGSHKFADGRLHDAVEKFGGNLTHLDKMWDYAAGVRHWQPRKPNHGLSVVPPRSALWVDWQGRRFAPPLVTGFDTRDLVTRVCATERQYSWQVLNRRIALKELAVSGAEFNPSIRDKKKLAFLRDLLLGNRWLVDTLIEKCEDVVVADTLPALVDKMNALQGDNAVDLEALGEAVSRYDAQIGRGPAHFEDEQLRRLALLRQWKGDRVRTCKFQKIHDHKALPLLAIREHIISRKSLGGIQTDLDGRVLDASGNPIPRLWAAGEATGFGGGGMHGLRALEGTFLGGCVLSGRIAGQSMGKSL</sequence>
<dbReference type="NCBIfam" id="NF009472">
    <property type="entry name" value="PRK12834.1"/>
    <property type="match status" value="1"/>
</dbReference>
<evidence type="ECO:0000313" key="6">
    <source>
        <dbReference type="Proteomes" id="UP000662914"/>
    </source>
</evidence>
<reference evidence="5" key="1">
    <citation type="journal article" name="DNA Res.">
        <title>The physiological potential of anammox bacteria as revealed by their core genome structure.</title>
        <authorList>
            <person name="Okubo T."/>
            <person name="Toyoda A."/>
            <person name="Fukuhara K."/>
            <person name="Uchiyama I."/>
            <person name="Harigaya Y."/>
            <person name="Kuroiwa M."/>
            <person name="Suzuki T."/>
            <person name="Murakami Y."/>
            <person name="Suwa Y."/>
            <person name="Takami H."/>
        </authorList>
    </citation>
    <scope>NUCLEOTIDE SEQUENCE</scope>
    <source>
        <strain evidence="5">317325-3</strain>
    </source>
</reference>
<evidence type="ECO:0000259" key="4">
    <source>
        <dbReference type="Pfam" id="PF00890"/>
    </source>
</evidence>
<dbReference type="PANTHER" id="PTHR43260:SF1">
    <property type="entry name" value="KSDD-LIKE STEROID DEHYDROGENASE RV0785"/>
    <property type="match status" value="1"/>
</dbReference>
<name>A0A809S047_9PROT</name>
<dbReference type="AlphaFoldDB" id="A0A809S047"/>
<dbReference type="KEGG" id="ddz:DSYM_26060"/>
<evidence type="ECO:0000256" key="2">
    <source>
        <dbReference type="ARBA" id="ARBA00022630"/>
    </source>
</evidence>
<dbReference type="SUPFAM" id="SSF51905">
    <property type="entry name" value="FAD/NAD(P)-binding domain"/>
    <property type="match status" value="1"/>
</dbReference>
<feature type="domain" description="FAD-dependent oxidoreductase 2 FAD-binding" evidence="4">
    <location>
        <begin position="7"/>
        <end position="518"/>
    </location>
</feature>
<gene>
    <name evidence="5" type="ORF">DSYM_26060</name>
</gene>
<dbReference type="Gene3D" id="3.90.700.10">
    <property type="entry name" value="Succinate dehydrogenase/fumarate reductase flavoprotein, catalytic domain"/>
    <property type="match status" value="1"/>
</dbReference>
<evidence type="ECO:0000256" key="3">
    <source>
        <dbReference type="ARBA" id="ARBA00023002"/>
    </source>
</evidence>
<protein>
    <submittedName>
        <fullName evidence="5">FAD-binding dehydrogenase</fullName>
    </submittedName>
</protein>
<keyword evidence="3" id="KW-0560">Oxidoreductase</keyword>
<evidence type="ECO:0000256" key="1">
    <source>
        <dbReference type="ARBA" id="ARBA00001974"/>
    </source>
</evidence>
<dbReference type="Proteomes" id="UP000662914">
    <property type="component" value="Chromosome"/>
</dbReference>
<dbReference type="InterPro" id="IPR003953">
    <property type="entry name" value="FAD-dep_OxRdtase_2_FAD-bd"/>
</dbReference>
<dbReference type="Pfam" id="PF00890">
    <property type="entry name" value="FAD_binding_2"/>
    <property type="match status" value="1"/>
</dbReference>